<dbReference type="OrthoDB" id="10379452at2759"/>
<feature type="region of interest" description="Disordered" evidence="1">
    <location>
        <begin position="32"/>
        <end position="68"/>
    </location>
</feature>
<sequence length="824" mass="93921">MNLGSISSYLLIYIILWHGKKFGSNVYAETQSSASGSEDEDSKSEASSNAGKSARGGSVAHSKRGKSRSIDGDDLELLNLDVNVKRTTDEYKYTEEDGVHRFIAKGNRSFFAASKRGTTFWTAKDEKEYGKKIVIRKVNGESRFRVYFAADTPETEDEKAAKSEEEADHEPSTQNLIVLNVKNKESTDEYLYDYDEVDDVHTFTAVSPYMFGIVYKGKAVVWQTEDGRYPNVAMVLKDDQGEPFLRVFFPEAPVTPVAVEKPKKVVEEEEEVAEEVSEVSEVEEEEEAAPALSKKEMRRLLKERMPIQLNIRTKTTNSQYTFSKEGDIGTYTATDSFGFSSVVRNDERIWTQKDSTQLAVKVMFDGLGLTSSVRNVTVELIDGTFRHFERNQNTWSLRGNKLRLDVAKRATTLQYEYLEHHDVGTYTARFDYVFKEVFLGPYCCSAFCSDSQTEIWSGTADQGSKKVVIYLNLCTNRANFVSVHLTKSKINHYEKRGSYWTMTEPYIELDIDKKDSCYQFYYAGYDEIRSYCANYNFVFTRVYQGSTDIWRSEKQRYAKMVMMNGDGAMVPATKLAIVLKSGKKLYYNREGGGRWAKGDGFPPFELDLDDTFSTDYVEYEEDAEKQTSKYTTKHGFMIRSVVQDGIIWYTDSPKDYGVKVLTAEDKNVVTVYSASGKVRQFKRPDAGQPWSEVKPKLPEEEKKKKKKKGEVEEEDTKTSSKGLVLDLKRQESTDKYNFKRKGEMETYTAIGSNKFKTIQVGKSGSDLDKIFVAADSDEFVTKVVIDTSDDVGFINDVLLYLVDGTTKQFVKMSQKKKWREVVDV</sequence>
<feature type="region of interest" description="Disordered" evidence="1">
    <location>
        <begin position="682"/>
        <end position="723"/>
    </location>
</feature>
<dbReference type="EMBL" id="CP056066">
    <property type="protein sequence ID" value="UKJ88552.1"/>
    <property type="molecule type" value="Genomic_DNA"/>
</dbReference>
<evidence type="ECO:0000313" key="2">
    <source>
        <dbReference type="EMBL" id="UKJ88552.1"/>
    </source>
</evidence>
<dbReference type="AlphaFoldDB" id="A0A976QRU0"/>
<accession>A0A976QRU0</accession>
<dbReference type="Proteomes" id="UP000244803">
    <property type="component" value="Chromosome 3"/>
</dbReference>
<proteinExistence type="predicted"/>
<gene>
    <name evidence="2" type="ORF">MACJ_001795</name>
</gene>
<name>A0A976QRU0_THEOR</name>
<feature type="compositionally biased region" description="Basic and acidic residues" evidence="1">
    <location>
        <begin position="693"/>
        <end position="702"/>
    </location>
</feature>
<protein>
    <submittedName>
        <fullName evidence="2">Uncharacterized protein</fullName>
    </submittedName>
</protein>
<organism evidence="2 3">
    <name type="scientific">Theileria orientalis</name>
    <dbReference type="NCBI Taxonomy" id="68886"/>
    <lineage>
        <taxon>Eukaryota</taxon>
        <taxon>Sar</taxon>
        <taxon>Alveolata</taxon>
        <taxon>Apicomplexa</taxon>
        <taxon>Aconoidasida</taxon>
        <taxon>Piroplasmida</taxon>
        <taxon>Theileriidae</taxon>
        <taxon>Theileria</taxon>
    </lineage>
</organism>
<reference evidence="2" key="1">
    <citation type="submission" date="2022-07" db="EMBL/GenBank/DDBJ databases">
        <title>Evaluation of T. orientalis genome assembly methods using nanopore sequencing and analysis of variation between genomes.</title>
        <authorList>
            <person name="Yam J."/>
            <person name="Micallef M.L."/>
            <person name="Liu M."/>
            <person name="Djordjevic S.P."/>
            <person name="Bogema D.R."/>
            <person name="Jenkins C."/>
        </authorList>
    </citation>
    <scope>NUCLEOTIDE SEQUENCE</scope>
    <source>
        <strain evidence="2">Fish Creek</strain>
    </source>
</reference>
<evidence type="ECO:0000313" key="3">
    <source>
        <dbReference type="Proteomes" id="UP000244803"/>
    </source>
</evidence>
<evidence type="ECO:0000256" key="1">
    <source>
        <dbReference type="SAM" id="MobiDB-lite"/>
    </source>
</evidence>